<organism evidence="6 7">
    <name type="scientific">Kryptobacter tengchongensis</name>
    <dbReference type="NCBI Taxonomy" id="1643429"/>
    <lineage>
        <taxon>Bacteria</taxon>
        <taxon>Pseudomonadati</taxon>
        <taxon>Candidatus Kryptoniota</taxon>
        <taxon>Candidatus Kryptobacter</taxon>
    </lineage>
</organism>
<evidence type="ECO:0000256" key="2">
    <source>
        <dbReference type="ARBA" id="ARBA00022741"/>
    </source>
</evidence>
<dbReference type="AlphaFoldDB" id="A0A656D256"/>
<dbReference type="InterPro" id="IPR003593">
    <property type="entry name" value="AAA+_ATPase"/>
</dbReference>
<dbReference type="InterPro" id="IPR017871">
    <property type="entry name" value="ABC_transporter-like_CS"/>
</dbReference>
<keyword evidence="3 6" id="KW-0067">ATP-binding</keyword>
<evidence type="ECO:0000313" key="7">
    <source>
        <dbReference type="Proteomes" id="UP000243065"/>
    </source>
</evidence>
<keyword evidence="2" id="KW-0547">Nucleotide-binding</keyword>
<feature type="domain" description="ABC transporter" evidence="5">
    <location>
        <begin position="4"/>
        <end position="227"/>
    </location>
</feature>
<gene>
    <name evidence="6" type="ORF">JGI24_00282</name>
</gene>
<dbReference type="GO" id="GO:0005524">
    <property type="term" value="F:ATP binding"/>
    <property type="evidence" value="ECO:0007669"/>
    <property type="project" value="UniProtKB-KW"/>
</dbReference>
<dbReference type="CDD" id="cd03255">
    <property type="entry name" value="ABC_MJ0796_LolCDE_FtsE"/>
    <property type="match status" value="1"/>
</dbReference>
<dbReference type="GO" id="GO:0005886">
    <property type="term" value="C:plasma membrane"/>
    <property type="evidence" value="ECO:0007669"/>
    <property type="project" value="TreeGrafter"/>
</dbReference>
<dbReference type="RefSeq" id="WP_072149768.1">
    <property type="nucleotide sequence ID" value="NZ_CZVH01000076.1"/>
</dbReference>
<dbReference type="GO" id="GO:0016887">
    <property type="term" value="F:ATP hydrolysis activity"/>
    <property type="evidence" value="ECO:0007669"/>
    <property type="project" value="InterPro"/>
</dbReference>
<dbReference type="InterPro" id="IPR003439">
    <property type="entry name" value="ABC_transporter-like_ATP-bd"/>
</dbReference>
<dbReference type="PANTHER" id="PTHR24220">
    <property type="entry name" value="IMPORT ATP-BINDING PROTEIN"/>
    <property type="match status" value="1"/>
</dbReference>
<protein>
    <submittedName>
        <fullName evidence="6">Putative ABC transport system ATP-binding protein</fullName>
    </submittedName>
</protein>
<dbReference type="GO" id="GO:0098796">
    <property type="term" value="C:membrane protein complex"/>
    <property type="evidence" value="ECO:0007669"/>
    <property type="project" value="UniProtKB-ARBA"/>
</dbReference>
<evidence type="ECO:0000256" key="4">
    <source>
        <dbReference type="ARBA" id="ARBA00038388"/>
    </source>
</evidence>
<dbReference type="SMART" id="SM00382">
    <property type="entry name" value="AAA"/>
    <property type="match status" value="1"/>
</dbReference>
<dbReference type="InterPro" id="IPR015854">
    <property type="entry name" value="ABC_transpr_LolD-like"/>
</dbReference>
<dbReference type="InterPro" id="IPR027417">
    <property type="entry name" value="P-loop_NTPase"/>
</dbReference>
<evidence type="ECO:0000256" key="3">
    <source>
        <dbReference type="ARBA" id="ARBA00022840"/>
    </source>
</evidence>
<dbReference type="Gene3D" id="3.40.50.300">
    <property type="entry name" value="P-loop containing nucleotide triphosphate hydrolases"/>
    <property type="match status" value="1"/>
</dbReference>
<accession>A0A656D256</accession>
<dbReference type="GO" id="GO:0022857">
    <property type="term" value="F:transmembrane transporter activity"/>
    <property type="evidence" value="ECO:0007669"/>
    <property type="project" value="TreeGrafter"/>
</dbReference>
<dbReference type="InterPro" id="IPR017911">
    <property type="entry name" value="MacB-like_ATP-bd"/>
</dbReference>
<comment type="similarity">
    <text evidence="4">Belongs to the ABC transporter superfamily. Macrolide exporter (TC 3.A.1.122) family.</text>
</comment>
<evidence type="ECO:0000256" key="1">
    <source>
        <dbReference type="ARBA" id="ARBA00022448"/>
    </source>
</evidence>
<evidence type="ECO:0000259" key="5">
    <source>
        <dbReference type="PROSITE" id="PS50893"/>
    </source>
</evidence>
<dbReference type="OrthoDB" id="9801477at2"/>
<dbReference type="PROSITE" id="PS00211">
    <property type="entry name" value="ABC_TRANSPORTER_1"/>
    <property type="match status" value="1"/>
</dbReference>
<dbReference type="SUPFAM" id="SSF52540">
    <property type="entry name" value="P-loop containing nucleoside triphosphate hydrolases"/>
    <property type="match status" value="1"/>
</dbReference>
<reference evidence="6 7" key="1">
    <citation type="submission" date="2015-11" db="EMBL/GenBank/DDBJ databases">
        <authorList>
            <person name="Varghese N."/>
        </authorList>
    </citation>
    <scope>NUCLEOTIDE SEQUENCE [LARGE SCALE GENOMIC DNA]</scope>
    <source>
        <strain evidence="6 7">JGI-24</strain>
    </source>
</reference>
<proteinExistence type="inferred from homology"/>
<dbReference type="PANTHER" id="PTHR24220:SF86">
    <property type="entry name" value="ABC TRANSPORTER ABCH.1"/>
    <property type="match status" value="1"/>
</dbReference>
<keyword evidence="1" id="KW-0813">Transport</keyword>
<keyword evidence="7" id="KW-1185">Reference proteome</keyword>
<dbReference type="Proteomes" id="UP000243065">
    <property type="component" value="Unassembled WGS sequence"/>
</dbReference>
<dbReference type="Pfam" id="PF00005">
    <property type="entry name" value="ABC_tran"/>
    <property type="match status" value="1"/>
</dbReference>
<dbReference type="FunFam" id="3.40.50.300:FF:000032">
    <property type="entry name" value="Export ABC transporter ATP-binding protein"/>
    <property type="match status" value="1"/>
</dbReference>
<dbReference type="EMBL" id="CZVU01000007">
    <property type="protein sequence ID" value="CUS97488.1"/>
    <property type="molecule type" value="Genomic_DNA"/>
</dbReference>
<name>A0A656D256_KRYT1</name>
<evidence type="ECO:0000313" key="6">
    <source>
        <dbReference type="EMBL" id="CUS97488.1"/>
    </source>
</evidence>
<sequence length="228" mass="25395">MTIIKTENLTKIYSDGKVEVVALKDVSLEILSGEFIVIAGPSGSGKTTLLNLIGGLDKPTKGKVYLEGKDITVMKREELSDLRLRKIGFIFQAYNLIPVLTVFENVELPLVLLGISEKERFERVMEVLKALGIAELVNKKPNEISGGQQQRVAIARAIVTEPAIVLADEPTAHLDSKTGGMLIDIMQEMNQTRRITFVICSHDPQVIQRARRLIKLRDGMVESDEKLW</sequence>
<dbReference type="PROSITE" id="PS50893">
    <property type="entry name" value="ABC_TRANSPORTER_2"/>
    <property type="match status" value="1"/>
</dbReference>